<dbReference type="RefSeq" id="WP_253963811.1">
    <property type="nucleotide sequence ID" value="NZ_JALHBS010000038.1"/>
</dbReference>
<evidence type="ECO:0000313" key="2">
    <source>
        <dbReference type="Proteomes" id="UP001155220"/>
    </source>
</evidence>
<organism evidence="1 2">
    <name type="scientific">Aurantimonas marianensis</name>
    <dbReference type="NCBI Taxonomy" id="2920428"/>
    <lineage>
        <taxon>Bacteria</taxon>
        <taxon>Pseudomonadati</taxon>
        <taxon>Pseudomonadota</taxon>
        <taxon>Alphaproteobacteria</taxon>
        <taxon>Hyphomicrobiales</taxon>
        <taxon>Aurantimonadaceae</taxon>
        <taxon>Aurantimonas</taxon>
    </lineage>
</organism>
<proteinExistence type="predicted"/>
<comment type="caution">
    <text evidence="1">The sequence shown here is derived from an EMBL/GenBank/DDBJ whole genome shotgun (WGS) entry which is preliminary data.</text>
</comment>
<sequence>MTATSRVGALIEDRVSHNAALPDEDFSGTEWWQVNEHEELVFALVPNTVKRIGVVWGAYEHVLGIDEHYDELDEDLTAAFCQEHPFMAQARGGEMPEINWQDFVTFGALFGCRHRDCVAWYWKVFFMMERRGLHT</sequence>
<gene>
    <name evidence="1" type="ORF">MJ956_07230</name>
</gene>
<dbReference type="AlphaFoldDB" id="A0A9X2HDH0"/>
<dbReference type="Proteomes" id="UP001155220">
    <property type="component" value="Unassembled WGS sequence"/>
</dbReference>
<dbReference type="EMBL" id="JALHBS010000038">
    <property type="protein sequence ID" value="MCP3054944.1"/>
    <property type="molecule type" value="Genomic_DNA"/>
</dbReference>
<accession>A0A9X2HDH0</accession>
<name>A0A9X2HDH0_9HYPH</name>
<evidence type="ECO:0000313" key="1">
    <source>
        <dbReference type="EMBL" id="MCP3054944.1"/>
    </source>
</evidence>
<protein>
    <submittedName>
        <fullName evidence="1">Uncharacterized protein</fullName>
    </submittedName>
</protein>
<reference evidence="1" key="1">
    <citation type="submission" date="2022-03" db="EMBL/GenBank/DDBJ databases">
        <title>Aurantimonas Liuensis sp. Nov., isolated from the hadal seawater of the Mariana Trench.</title>
        <authorList>
            <person name="Liu R."/>
        </authorList>
    </citation>
    <scope>NUCLEOTIDE SEQUENCE</scope>
    <source>
        <strain evidence="1">LRZ36</strain>
    </source>
</reference>
<keyword evidence="2" id="KW-1185">Reference proteome</keyword>